<dbReference type="Pfam" id="PF03412">
    <property type="entry name" value="Peptidase_C39"/>
    <property type="match status" value="1"/>
</dbReference>
<dbReference type="Pfam" id="PF00664">
    <property type="entry name" value="ABC_membrane"/>
    <property type="match status" value="1"/>
</dbReference>
<dbReference type="Gene3D" id="2.60.120.10">
    <property type="entry name" value="Jelly Rolls"/>
    <property type="match status" value="1"/>
</dbReference>
<comment type="caution">
    <text evidence="15">The sequence shown here is derived from an EMBL/GenBank/DDBJ whole genome shotgun (WGS) entry which is preliminary data.</text>
</comment>
<evidence type="ECO:0000259" key="14">
    <source>
        <dbReference type="PROSITE" id="PS50990"/>
    </source>
</evidence>
<evidence type="ECO:0000259" key="13">
    <source>
        <dbReference type="PROSITE" id="PS50929"/>
    </source>
</evidence>
<feature type="domain" description="ABC transporter" evidence="12">
    <location>
        <begin position="739"/>
        <end position="974"/>
    </location>
</feature>
<feature type="transmembrane region" description="Helical" evidence="10">
    <location>
        <begin position="532"/>
        <end position="553"/>
    </location>
</feature>
<dbReference type="GO" id="GO:0016887">
    <property type="term" value="F:ATP hydrolysis activity"/>
    <property type="evidence" value="ECO:0007669"/>
    <property type="project" value="InterPro"/>
</dbReference>
<dbReference type="GO" id="GO:0006508">
    <property type="term" value="P:proteolysis"/>
    <property type="evidence" value="ECO:0007669"/>
    <property type="project" value="InterPro"/>
</dbReference>
<evidence type="ECO:0000256" key="3">
    <source>
        <dbReference type="ARBA" id="ARBA00022475"/>
    </source>
</evidence>
<dbReference type="Pfam" id="PF00027">
    <property type="entry name" value="cNMP_binding"/>
    <property type="match status" value="1"/>
</dbReference>
<dbReference type="SUPFAM" id="SSF90123">
    <property type="entry name" value="ABC transporter transmembrane region"/>
    <property type="match status" value="1"/>
</dbReference>
<evidence type="ECO:0000256" key="5">
    <source>
        <dbReference type="ARBA" id="ARBA00022741"/>
    </source>
</evidence>
<reference evidence="15 16" key="1">
    <citation type="submission" date="2016-11" db="EMBL/GenBank/DDBJ databases">
        <title>Draft Genome Sequences of Nine Cyanobacterial Strains from Diverse Habitats.</title>
        <authorList>
            <person name="Zhu T."/>
            <person name="Hou S."/>
            <person name="Lu X."/>
            <person name="Hess W.R."/>
        </authorList>
    </citation>
    <scope>NUCLEOTIDE SEQUENCE [LARGE SCALE GENOMIC DNA]</scope>
    <source>
        <strain evidence="15 16">NIES-592</strain>
    </source>
</reference>
<evidence type="ECO:0000313" key="16">
    <source>
        <dbReference type="Proteomes" id="UP000186391"/>
    </source>
</evidence>
<keyword evidence="16" id="KW-1185">Reference proteome</keyword>
<feature type="domain" description="Peptidase C39" evidence="14">
    <location>
        <begin position="271"/>
        <end position="393"/>
    </location>
</feature>
<accession>A0A1U7GU02</accession>
<keyword evidence="8 10" id="KW-1133">Transmembrane helix</keyword>
<dbReference type="EMBL" id="MRCA01000018">
    <property type="protein sequence ID" value="OKH11468.1"/>
    <property type="molecule type" value="Genomic_DNA"/>
</dbReference>
<comment type="subcellular location">
    <subcellularLocation>
        <location evidence="1">Cell membrane</location>
        <topology evidence="1">Multi-pass membrane protein</topology>
    </subcellularLocation>
</comment>
<evidence type="ECO:0000256" key="10">
    <source>
        <dbReference type="SAM" id="Phobius"/>
    </source>
</evidence>
<dbReference type="InterPro" id="IPR010132">
    <property type="entry name" value="ATPase_T1SS_HlyB"/>
</dbReference>
<feature type="domain" description="ABC transmembrane type-1" evidence="13">
    <location>
        <begin position="425"/>
        <end position="704"/>
    </location>
</feature>
<evidence type="ECO:0000256" key="2">
    <source>
        <dbReference type="ARBA" id="ARBA00022448"/>
    </source>
</evidence>
<dbReference type="AlphaFoldDB" id="A0A1U7GU02"/>
<dbReference type="NCBIfam" id="TIGR01846">
    <property type="entry name" value="type_I_sec_HlyB"/>
    <property type="match status" value="1"/>
</dbReference>
<evidence type="ECO:0000256" key="4">
    <source>
        <dbReference type="ARBA" id="ARBA00022692"/>
    </source>
</evidence>
<feature type="domain" description="Cyclic nucleotide-binding" evidence="11">
    <location>
        <begin position="19"/>
        <end position="122"/>
    </location>
</feature>
<dbReference type="InterPro" id="IPR027417">
    <property type="entry name" value="P-loop_NTPase"/>
</dbReference>
<name>A0A1U7GU02_9CYAN</name>
<dbReference type="GO" id="GO:0005524">
    <property type="term" value="F:ATP binding"/>
    <property type="evidence" value="ECO:0007669"/>
    <property type="project" value="UniProtKB-KW"/>
</dbReference>
<keyword evidence="6" id="KW-0788">Thiol protease</keyword>
<dbReference type="FunFam" id="3.40.50.300:FF:000221">
    <property type="entry name" value="Multidrug ABC transporter ATP-binding protein"/>
    <property type="match status" value="1"/>
</dbReference>
<dbReference type="PROSITE" id="PS50042">
    <property type="entry name" value="CNMP_BINDING_3"/>
    <property type="match status" value="1"/>
</dbReference>
<dbReference type="SMART" id="SM00382">
    <property type="entry name" value="AAA"/>
    <property type="match status" value="1"/>
</dbReference>
<evidence type="ECO:0000259" key="12">
    <source>
        <dbReference type="PROSITE" id="PS50893"/>
    </source>
</evidence>
<dbReference type="InterPro" id="IPR003593">
    <property type="entry name" value="AAA+_ATPase"/>
</dbReference>
<dbReference type="InterPro" id="IPR014710">
    <property type="entry name" value="RmlC-like_jellyroll"/>
</dbReference>
<keyword evidence="2" id="KW-0813">Transport</keyword>
<dbReference type="SUPFAM" id="SSF51206">
    <property type="entry name" value="cAMP-binding domain-like"/>
    <property type="match status" value="1"/>
</dbReference>
<dbReference type="Pfam" id="PF00005">
    <property type="entry name" value="ABC_tran"/>
    <property type="match status" value="1"/>
</dbReference>
<dbReference type="PROSITE" id="PS50929">
    <property type="entry name" value="ABC_TM1F"/>
    <property type="match status" value="1"/>
</dbReference>
<evidence type="ECO:0000259" key="11">
    <source>
        <dbReference type="PROSITE" id="PS50042"/>
    </source>
</evidence>
<feature type="transmembrane region" description="Helical" evidence="10">
    <location>
        <begin position="420"/>
        <end position="442"/>
    </location>
</feature>
<sequence length="979" mass="109345">MKPAITQTDIIKFLADTPPFTKLSSATLETIAAKCQLLQYRTGQWMLVRERMPAQVMIIYQGQARLLGYDQRRAAQVSLTVVEAGEFLGWLGLLRGVSCEAAIASSEVIAITLEAEEFLQLMAKEPEFAQAVRSRPQITEVFDLLSLELQRQADAATDLKDLVRQLWQQITVVNLPPGKVDSQKFNNDHLWLISAGMFDGMSVGSRLLIDNNHPDIWHSDTEIRLIGIPWKSNNEKANKDNTSTLAISPAPEYPPNPAVAHIAPPDSIFVSGQGLLDVSLACFQMLHRILGGSFRRDLIRKVLTNQLKSNKQISLQVAGAIVEMMGLQAQLVKVPANVINRLSAPAIIYWQESLALLYKITEHEIVVAAPETGISYYSLGEFGNIWGQSGQVLVIEKPEEERPEKFSLRWFLPSIYKYRLVLIEVLVASFFVQVFGLANPIITQIIIDNVLMQKSLDTLDILGIFLLVIAVFEAILTSLRTYLFADTTNRIDIRLGSEVIEHLLRLPLSYFERRRVGELAGRINELENIRSFLTGTALTVVLDAVFSVIYIAVMLFYSWVLTLVALACVPLFALLTTLVVPVVQRQLRKKAERYADTQSYLVEVLTGIQTVKAQNIELKSRWQWRDRYTRYISAGFKNVLTSSTANSISGFLNQFSSFVLLWVGAHLVISNQLTLGQLIAFRIIAGYVTSPLLRLIQLSQNFQEVALSIERLGDVLDTAPEVPIRDRHNIPLPEIQGAVKYTNVSFGFNPDDALQLLNINLDIAPGTFVGIVGQSGSGKSTMTKLLPRLYEPLTGQIQIDGYDIRKVELNSLRRQIGMVLQDTLLFEGTIQENIALIRPEATTEEIIAAAKAAAAHDFIMALPNGYNTSVGERGSALSGGQRQRIAIARTILQNPRLLILDEATSALDYQSEQQVCRNLMEVFSGRTVFFITHRLNTVKNADVIIIMDRGAIAEQGTHDELMAMKGRYYCLYQQQGQEE</sequence>
<dbReference type="GO" id="GO:0030256">
    <property type="term" value="C:type I protein secretion system complex"/>
    <property type="evidence" value="ECO:0007669"/>
    <property type="project" value="InterPro"/>
</dbReference>
<evidence type="ECO:0000256" key="8">
    <source>
        <dbReference type="ARBA" id="ARBA00022989"/>
    </source>
</evidence>
<evidence type="ECO:0000256" key="6">
    <source>
        <dbReference type="ARBA" id="ARBA00022807"/>
    </source>
</evidence>
<gene>
    <name evidence="15" type="ORF">NIES592_21630</name>
</gene>
<keyword evidence="5" id="KW-0547">Nucleotide-binding</keyword>
<keyword evidence="3" id="KW-1003">Cell membrane</keyword>
<dbReference type="PROSITE" id="PS00211">
    <property type="entry name" value="ABC_TRANSPORTER_1"/>
    <property type="match status" value="1"/>
</dbReference>
<dbReference type="Gene3D" id="3.40.50.300">
    <property type="entry name" value="P-loop containing nucleotide triphosphate hydrolases"/>
    <property type="match status" value="1"/>
</dbReference>
<dbReference type="PANTHER" id="PTHR24221">
    <property type="entry name" value="ATP-BINDING CASSETTE SUB-FAMILY B"/>
    <property type="match status" value="1"/>
</dbReference>
<dbReference type="CDD" id="cd18782">
    <property type="entry name" value="ABC_6TM_PrtD_LapB_HlyB_like"/>
    <property type="match status" value="1"/>
</dbReference>
<dbReference type="CDD" id="cd00038">
    <property type="entry name" value="CAP_ED"/>
    <property type="match status" value="1"/>
</dbReference>
<dbReference type="RefSeq" id="WP_073556856.1">
    <property type="nucleotide sequence ID" value="NZ_MRCA01000018.1"/>
</dbReference>
<dbReference type="InterPro" id="IPR003439">
    <property type="entry name" value="ABC_transporter-like_ATP-bd"/>
</dbReference>
<keyword evidence="9 10" id="KW-0472">Membrane</keyword>
<evidence type="ECO:0000256" key="9">
    <source>
        <dbReference type="ARBA" id="ARBA00023136"/>
    </source>
</evidence>
<evidence type="ECO:0000256" key="7">
    <source>
        <dbReference type="ARBA" id="ARBA00022840"/>
    </source>
</evidence>
<dbReference type="InterPro" id="IPR039421">
    <property type="entry name" value="Type_1_exporter"/>
</dbReference>
<protein>
    <submittedName>
        <fullName evidence="15">Peptidase C39</fullName>
    </submittedName>
</protein>
<keyword evidence="6" id="KW-0645">Protease</keyword>
<dbReference type="PANTHER" id="PTHR24221:SF647">
    <property type="entry name" value="BLL6336 PROTEIN"/>
    <property type="match status" value="1"/>
</dbReference>
<dbReference type="InterPro" id="IPR000595">
    <property type="entry name" value="cNMP-bd_dom"/>
</dbReference>
<evidence type="ECO:0000256" key="1">
    <source>
        <dbReference type="ARBA" id="ARBA00004651"/>
    </source>
</evidence>
<feature type="transmembrane region" description="Helical" evidence="10">
    <location>
        <begin position="462"/>
        <end position="485"/>
    </location>
</feature>
<keyword evidence="7" id="KW-0067">ATP-binding</keyword>
<dbReference type="InterPro" id="IPR036640">
    <property type="entry name" value="ABC1_TM_sf"/>
</dbReference>
<dbReference type="CDD" id="cd02259">
    <property type="entry name" value="Peptidase_C39_like"/>
    <property type="match status" value="1"/>
</dbReference>
<organism evidence="15 16">
    <name type="scientific">Fischerella major NIES-592</name>
    <dbReference type="NCBI Taxonomy" id="210994"/>
    <lineage>
        <taxon>Bacteria</taxon>
        <taxon>Bacillati</taxon>
        <taxon>Cyanobacteriota</taxon>
        <taxon>Cyanophyceae</taxon>
        <taxon>Nostocales</taxon>
        <taxon>Hapalosiphonaceae</taxon>
        <taxon>Fischerella</taxon>
    </lineage>
</organism>
<dbReference type="Gene3D" id="3.90.70.10">
    <property type="entry name" value="Cysteine proteinases"/>
    <property type="match status" value="1"/>
</dbReference>
<dbReference type="GO" id="GO:0030253">
    <property type="term" value="P:protein secretion by the type I secretion system"/>
    <property type="evidence" value="ECO:0007669"/>
    <property type="project" value="InterPro"/>
</dbReference>
<dbReference type="PROSITE" id="PS50893">
    <property type="entry name" value="ABC_TRANSPORTER_2"/>
    <property type="match status" value="1"/>
</dbReference>
<feature type="transmembrane region" description="Helical" evidence="10">
    <location>
        <begin position="651"/>
        <end position="669"/>
    </location>
</feature>
<keyword evidence="6" id="KW-0378">Hydrolase</keyword>
<dbReference type="Proteomes" id="UP000186391">
    <property type="component" value="Unassembled WGS sequence"/>
</dbReference>
<dbReference type="PROSITE" id="PS50990">
    <property type="entry name" value="PEPTIDASE_C39"/>
    <property type="match status" value="1"/>
</dbReference>
<dbReference type="GO" id="GO:0140359">
    <property type="term" value="F:ABC-type transporter activity"/>
    <property type="evidence" value="ECO:0007669"/>
    <property type="project" value="InterPro"/>
</dbReference>
<keyword evidence="4 10" id="KW-0812">Transmembrane</keyword>
<dbReference type="OrthoDB" id="516912at2"/>
<dbReference type="InterPro" id="IPR011527">
    <property type="entry name" value="ABC1_TM_dom"/>
</dbReference>
<dbReference type="GO" id="GO:0005886">
    <property type="term" value="C:plasma membrane"/>
    <property type="evidence" value="ECO:0007669"/>
    <property type="project" value="UniProtKB-SubCell"/>
</dbReference>
<dbReference type="GO" id="GO:0008234">
    <property type="term" value="F:cysteine-type peptidase activity"/>
    <property type="evidence" value="ECO:0007669"/>
    <property type="project" value="UniProtKB-KW"/>
</dbReference>
<dbReference type="SUPFAM" id="SSF52540">
    <property type="entry name" value="P-loop containing nucleoside triphosphate hydrolases"/>
    <property type="match status" value="1"/>
</dbReference>
<dbReference type="Gene3D" id="1.20.1560.10">
    <property type="entry name" value="ABC transporter type 1, transmembrane domain"/>
    <property type="match status" value="1"/>
</dbReference>
<dbReference type="InterPro" id="IPR005074">
    <property type="entry name" value="Peptidase_C39"/>
</dbReference>
<dbReference type="InterPro" id="IPR017871">
    <property type="entry name" value="ABC_transporter-like_CS"/>
</dbReference>
<dbReference type="InterPro" id="IPR018490">
    <property type="entry name" value="cNMP-bd_dom_sf"/>
</dbReference>
<feature type="transmembrane region" description="Helical" evidence="10">
    <location>
        <begin position="559"/>
        <end position="583"/>
    </location>
</feature>
<proteinExistence type="predicted"/>
<dbReference type="GO" id="GO:0034040">
    <property type="term" value="F:ATPase-coupled lipid transmembrane transporter activity"/>
    <property type="evidence" value="ECO:0007669"/>
    <property type="project" value="TreeGrafter"/>
</dbReference>
<evidence type="ECO:0000313" key="15">
    <source>
        <dbReference type="EMBL" id="OKH11468.1"/>
    </source>
</evidence>